<proteinExistence type="predicted"/>
<gene>
    <name evidence="3" type="ORF">METZ01_LOCUS67853</name>
</gene>
<evidence type="ECO:0000259" key="1">
    <source>
        <dbReference type="Pfam" id="PF01973"/>
    </source>
</evidence>
<reference evidence="3" key="1">
    <citation type="submission" date="2018-05" db="EMBL/GenBank/DDBJ databases">
        <authorList>
            <person name="Lanie J.A."/>
            <person name="Ng W.-L."/>
            <person name="Kazmierczak K.M."/>
            <person name="Andrzejewski T.M."/>
            <person name="Davidsen T.M."/>
            <person name="Wayne K.J."/>
            <person name="Tettelin H."/>
            <person name="Glass J.I."/>
            <person name="Rusch D."/>
            <person name="Podicherti R."/>
            <person name="Tsui H.-C.T."/>
            <person name="Winkler M.E."/>
        </authorList>
    </citation>
    <scope>NUCLEOTIDE SEQUENCE</scope>
</reference>
<dbReference type="AlphaFoldDB" id="A0A381TGQ3"/>
<evidence type="ECO:0008006" key="4">
    <source>
        <dbReference type="Google" id="ProtNLM"/>
    </source>
</evidence>
<evidence type="ECO:0000313" key="3">
    <source>
        <dbReference type="EMBL" id="SVA14999.1"/>
    </source>
</evidence>
<dbReference type="PANTHER" id="PTHR41786:SF1">
    <property type="entry name" value="6-HYDROXYMETHYLPTERIN DIPHOSPHOKINASE MPTE-LIKE DOMAIN-CONTAINING PROTEIN"/>
    <property type="match status" value="1"/>
</dbReference>
<feature type="domain" description="6-hydroxymethylpterin diphosphokinase MptE-like" evidence="1">
    <location>
        <begin position="207"/>
        <end position="275"/>
    </location>
</feature>
<evidence type="ECO:0000259" key="2">
    <source>
        <dbReference type="Pfam" id="PF20157"/>
    </source>
</evidence>
<feature type="non-terminal residue" evidence="3">
    <location>
        <position position="275"/>
    </location>
</feature>
<dbReference type="InterPro" id="IPR045376">
    <property type="entry name" value="Maf_N"/>
</dbReference>
<organism evidence="3">
    <name type="scientific">marine metagenome</name>
    <dbReference type="NCBI Taxonomy" id="408172"/>
    <lineage>
        <taxon>unclassified sequences</taxon>
        <taxon>metagenomes</taxon>
        <taxon>ecological metagenomes</taxon>
    </lineage>
</organism>
<dbReference type="EMBL" id="UINC01004529">
    <property type="protein sequence ID" value="SVA14999.1"/>
    <property type="molecule type" value="Genomic_DNA"/>
</dbReference>
<dbReference type="Pfam" id="PF01973">
    <property type="entry name" value="MptE-like"/>
    <property type="match status" value="1"/>
</dbReference>
<accession>A0A381TGQ3</accession>
<protein>
    <recommendedName>
        <fullName evidence="4">DUF115 domain-containing protein</fullName>
    </recommendedName>
</protein>
<dbReference type="Pfam" id="PF20157">
    <property type="entry name" value="Maf_flag10_N"/>
    <property type="match status" value="1"/>
</dbReference>
<dbReference type="InterPro" id="IPR002826">
    <property type="entry name" value="MptE-like"/>
</dbReference>
<dbReference type="PANTHER" id="PTHR41786">
    <property type="entry name" value="MOTILITY ACCESSORY FACTOR MAF"/>
    <property type="match status" value="1"/>
</dbReference>
<feature type="domain" description="Glycosyltransferase Maf N-terminal" evidence="2">
    <location>
        <begin position="26"/>
        <end position="140"/>
    </location>
</feature>
<name>A0A381TGQ3_9ZZZZ</name>
<sequence length="275" mass="30784">MRDFLKDNLEILSHKSPELCSLIKNAPNDNQYNITTSRSGIATLSRVSPDGTKKSLHSKYDPTQEATQFIDAIYSDESSNYILIGLGLGYHLNDLHKRVPPQGRIIIFEKNPTLVRLAFSQNNFSEALSNPGVSIHINTDPNKIEQILYEDRTNLAIHGYTPICLKPLVNLERDYYKLINLAIKQAHQKFKLDIDTQAAYSQRFYKNIFNNGLAITKSPGIVTTKDIFSNIPTILVSAGPSLDKNIGLIKSVRKKILVITVATALKPLLRNGIKP</sequence>